<dbReference type="Pfam" id="PF00899">
    <property type="entry name" value="ThiF"/>
    <property type="match status" value="1"/>
</dbReference>
<gene>
    <name evidence="3" type="primary">moeB</name>
    <name evidence="3" type="ORF">N5I32_14295</name>
</gene>
<evidence type="ECO:0000259" key="2">
    <source>
        <dbReference type="Pfam" id="PF00899"/>
    </source>
</evidence>
<reference evidence="4" key="1">
    <citation type="submission" date="2023-07" db="EMBL/GenBank/DDBJ databases">
        <title>Defluviimonas sediminis sp. nov., isolated from mangrove sediment.</title>
        <authorList>
            <person name="Liu L."/>
            <person name="Li J."/>
            <person name="Huang Y."/>
            <person name="Pan J."/>
            <person name="Li M."/>
        </authorList>
    </citation>
    <scope>NUCLEOTIDE SEQUENCE [LARGE SCALE GENOMIC DNA]</scope>
    <source>
        <strain evidence="4">FT324</strain>
    </source>
</reference>
<dbReference type="InterPro" id="IPR035985">
    <property type="entry name" value="Ubiquitin-activating_enz"/>
</dbReference>
<dbReference type="PANTHER" id="PTHR10953:SF102">
    <property type="entry name" value="ADENYLYLTRANSFERASE AND SULFURTRANSFERASE MOCS3"/>
    <property type="match status" value="1"/>
</dbReference>
<evidence type="ECO:0000256" key="1">
    <source>
        <dbReference type="SAM" id="Phobius"/>
    </source>
</evidence>
<dbReference type="InterPro" id="IPR045886">
    <property type="entry name" value="ThiF/MoeB/HesA"/>
</dbReference>
<evidence type="ECO:0000313" key="3">
    <source>
        <dbReference type="EMBL" id="MCT8330692.1"/>
    </source>
</evidence>
<sequence length="356" mass="36881">MTVLLLAAALVGFGLVLRLPARVVWVMLGTLWLSVLLLHLVLPEDHALTRALGGSFAHWLVGGGVVALVLLYRKGLAALRGRARPAPVSAMQGGAGTQGGQGTFSPAELDRYARHIVLREVGGPGQKRLKQARVLVVGAGGLGSPALLYLAAAGVGTIGVIDDDTVSSSNLQRQVIHTDDRIGMPKVFSAEAAMKALNPFIAVRPYNRRLTGAEAPALFADYDLILDGSDNFDTRYLVNAAAVQAGRPLISAAITQWEGQISLYDPAQGAPCYACVFPERPADGLAPACAVAGVMGALPGVMGAMMAVEAIKEITGAGEGLRGRMLIYDALFAEARGIALRPNPGCTVCGGQAGAG</sequence>
<dbReference type="Proteomes" id="UP001205601">
    <property type="component" value="Unassembled WGS sequence"/>
</dbReference>
<name>A0ABT2NP30_9RHOB</name>
<feature type="transmembrane region" description="Helical" evidence="1">
    <location>
        <begin position="51"/>
        <end position="72"/>
    </location>
</feature>
<dbReference type="PANTHER" id="PTHR10953">
    <property type="entry name" value="UBIQUITIN-ACTIVATING ENZYME E1"/>
    <property type="match status" value="1"/>
</dbReference>
<dbReference type="CDD" id="cd00757">
    <property type="entry name" value="ThiF_MoeB_HesA_family"/>
    <property type="match status" value="1"/>
</dbReference>
<feature type="transmembrane region" description="Helical" evidence="1">
    <location>
        <begin position="134"/>
        <end position="161"/>
    </location>
</feature>
<dbReference type="RefSeq" id="WP_261496545.1">
    <property type="nucleotide sequence ID" value="NZ_JAOCQF010000002.1"/>
</dbReference>
<feature type="domain" description="THIF-type NAD/FAD binding fold" evidence="2">
    <location>
        <begin position="112"/>
        <end position="347"/>
    </location>
</feature>
<organism evidence="3 4">
    <name type="scientific">Albidovulum sediminis</name>
    <dbReference type="NCBI Taxonomy" id="3066345"/>
    <lineage>
        <taxon>Bacteria</taxon>
        <taxon>Pseudomonadati</taxon>
        <taxon>Pseudomonadota</taxon>
        <taxon>Alphaproteobacteria</taxon>
        <taxon>Rhodobacterales</taxon>
        <taxon>Paracoccaceae</taxon>
        <taxon>Albidovulum</taxon>
    </lineage>
</organism>
<dbReference type="EMBL" id="JAOCQF010000002">
    <property type="protein sequence ID" value="MCT8330692.1"/>
    <property type="molecule type" value="Genomic_DNA"/>
</dbReference>
<keyword evidence="3" id="KW-0548">Nucleotidyltransferase</keyword>
<keyword evidence="4" id="KW-1185">Reference proteome</keyword>
<dbReference type="SUPFAM" id="SSF69572">
    <property type="entry name" value="Activating enzymes of the ubiquitin-like proteins"/>
    <property type="match status" value="1"/>
</dbReference>
<comment type="caution">
    <text evidence="3">The sequence shown here is derived from an EMBL/GenBank/DDBJ whole genome shotgun (WGS) entry which is preliminary data.</text>
</comment>
<protein>
    <submittedName>
        <fullName evidence="3">Molybdopterin-synthase adenylyltransferase MoeB</fullName>
    </submittedName>
</protein>
<keyword evidence="1" id="KW-1133">Transmembrane helix</keyword>
<keyword evidence="1" id="KW-0472">Membrane</keyword>
<accession>A0ABT2NP30</accession>
<dbReference type="NCBIfam" id="NF004281">
    <property type="entry name" value="PRK05690.1"/>
    <property type="match status" value="1"/>
</dbReference>
<proteinExistence type="predicted"/>
<dbReference type="InterPro" id="IPR000594">
    <property type="entry name" value="ThiF_NAD_FAD-bd"/>
</dbReference>
<dbReference type="Gene3D" id="3.40.50.720">
    <property type="entry name" value="NAD(P)-binding Rossmann-like Domain"/>
    <property type="match status" value="1"/>
</dbReference>
<evidence type="ECO:0000313" key="4">
    <source>
        <dbReference type="Proteomes" id="UP001205601"/>
    </source>
</evidence>
<keyword evidence="3" id="KW-0808">Transferase</keyword>
<keyword evidence="1" id="KW-0812">Transmembrane</keyword>
<dbReference type="GO" id="GO:0016779">
    <property type="term" value="F:nucleotidyltransferase activity"/>
    <property type="evidence" value="ECO:0007669"/>
    <property type="project" value="UniProtKB-KW"/>
</dbReference>